<keyword evidence="7" id="KW-0540">Nuclease</keyword>
<keyword evidence="11" id="KW-0378">Hydrolase</keyword>
<name>A0A835D519_TETSI</name>
<feature type="binding site" evidence="15">
    <location>
        <position position="427"/>
    </location>
    <ligand>
        <name>oxalate</name>
        <dbReference type="ChEBI" id="CHEBI:30623"/>
    </ligand>
</feature>
<dbReference type="GO" id="GO:2000280">
    <property type="term" value="P:regulation of root development"/>
    <property type="evidence" value="ECO:0007669"/>
    <property type="project" value="UniProtKB-ARBA"/>
</dbReference>
<evidence type="ECO:0000256" key="14">
    <source>
        <dbReference type="ARBA" id="ARBA00023211"/>
    </source>
</evidence>
<feature type="binding site" evidence="16">
    <location>
        <position position="427"/>
    </location>
    <ligand>
        <name>Mn(2+)</name>
        <dbReference type="ChEBI" id="CHEBI:29035"/>
    </ligand>
</feature>
<dbReference type="GO" id="GO:0009506">
    <property type="term" value="C:plasmodesma"/>
    <property type="evidence" value="ECO:0007669"/>
    <property type="project" value="UniProtKB-ARBA"/>
</dbReference>
<dbReference type="SMART" id="SM00835">
    <property type="entry name" value="Cupin_1"/>
    <property type="match status" value="1"/>
</dbReference>
<dbReference type="InterPro" id="IPR006045">
    <property type="entry name" value="Cupin_1"/>
</dbReference>
<evidence type="ECO:0000259" key="18">
    <source>
        <dbReference type="SMART" id="SM00835"/>
    </source>
</evidence>
<dbReference type="PROSITE" id="PS00725">
    <property type="entry name" value="GERMIN"/>
    <property type="match status" value="1"/>
</dbReference>
<evidence type="ECO:0000313" key="20">
    <source>
        <dbReference type="Proteomes" id="UP000655225"/>
    </source>
</evidence>
<keyword evidence="12" id="KW-0695">RNA-directed DNA polymerase</keyword>
<evidence type="ECO:0000313" key="19">
    <source>
        <dbReference type="EMBL" id="KAF8390331.1"/>
    </source>
</evidence>
<dbReference type="GO" id="GO:0010497">
    <property type="term" value="P:plasmodesmata-mediated intercellular transport"/>
    <property type="evidence" value="ECO:0007669"/>
    <property type="project" value="UniProtKB-ARBA"/>
</dbReference>
<dbReference type="Proteomes" id="UP000655225">
    <property type="component" value="Unassembled WGS sequence"/>
</dbReference>
<evidence type="ECO:0000256" key="9">
    <source>
        <dbReference type="ARBA" id="ARBA00022729"/>
    </source>
</evidence>
<dbReference type="InterPro" id="IPR043502">
    <property type="entry name" value="DNA/RNA_pol_sf"/>
</dbReference>
<dbReference type="PRINTS" id="PR00325">
    <property type="entry name" value="GERMIN"/>
</dbReference>
<dbReference type="GO" id="GO:0004519">
    <property type="term" value="F:endonuclease activity"/>
    <property type="evidence" value="ECO:0007669"/>
    <property type="project" value="UniProtKB-KW"/>
</dbReference>
<dbReference type="GO" id="GO:0016787">
    <property type="term" value="F:hydrolase activity"/>
    <property type="evidence" value="ECO:0007669"/>
    <property type="project" value="UniProtKB-KW"/>
</dbReference>
<dbReference type="FunFam" id="2.60.120.10:FF:000025">
    <property type="entry name" value="germin-like protein subfamily 2 member 1"/>
    <property type="match status" value="1"/>
</dbReference>
<proteinExistence type="inferred from homology"/>
<dbReference type="GO" id="GO:0048046">
    <property type="term" value="C:apoplast"/>
    <property type="evidence" value="ECO:0007669"/>
    <property type="project" value="UniProtKB-SubCell"/>
</dbReference>
<dbReference type="CDD" id="cd02241">
    <property type="entry name" value="cupin_OxOx"/>
    <property type="match status" value="1"/>
</dbReference>
<keyword evidence="3" id="KW-0052">Apoplast</keyword>
<keyword evidence="20" id="KW-1185">Reference proteome</keyword>
<feature type="disulfide bond" evidence="17">
    <location>
        <begin position="346"/>
        <end position="362"/>
    </location>
</feature>
<organism evidence="19 20">
    <name type="scientific">Tetracentron sinense</name>
    <name type="common">Spur-leaf</name>
    <dbReference type="NCBI Taxonomy" id="13715"/>
    <lineage>
        <taxon>Eukaryota</taxon>
        <taxon>Viridiplantae</taxon>
        <taxon>Streptophyta</taxon>
        <taxon>Embryophyta</taxon>
        <taxon>Tracheophyta</taxon>
        <taxon>Spermatophyta</taxon>
        <taxon>Magnoliopsida</taxon>
        <taxon>Trochodendrales</taxon>
        <taxon>Trochodendraceae</taxon>
        <taxon>Tetracentron</taxon>
    </lineage>
</organism>
<feature type="binding site" evidence="16">
    <location>
        <position position="471"/>
    </location>
    <ligand>
        <name>Mn(2+)</name>
        <dbReference type="ChEBI" id="CHEBI:29035"/>
    </ligand>
</feature>
<reference evidence="19 20" key="1">
    <citation type="submission" date="2020-04" db="EMBL/GenBank/DDBJ databases">
        <title>Plant Genome Project.</title>
        <authorList>
            <person name="Zhang R.-G."/>
        </authorList>
    </citation>
    <scope>NUCLEOTIDE SEQUENCE [LARGE SCALE GENOMIC DNA]</scope>
    <source>
        <strain evidence="19">YNK0</strain>
        <tissue evidence="19">Leaf</tissue>
    </source>
</reference>
<keyword evidence="5" id="KW-0808">Transferase</keyword>
<keyword evidence="4" id="KW-0964">Secreted</keyword>
<evidence type="ECO:0000256" key="6">
    <source>
        <dbReference type="ARBA" id="ARBA00022695"/>
    </source>
</evidence>
<feature type="binding site" evidence="15">
    <location>
        <position position="432"/>
    </location>
    <ligand>
        <name>oxalate</name>
        <dbReference type="ChEBI" id="CHEBI:30623"/>
    </ligand>
</feature>
<gene>
    <name evidence="19" type="ORF">HHK36_024856</name>
</gene>
<dbReference type="Gene3D" id="2.60.120.10">
    <property type="entry name" value="Jelly Rolls"/>
    <property type="match status" value="1"/>
</dbReference>
<keyword evidence="6" id="KW-0548">Nucleotidyltransferase</keyword>
<accession>A0A835D519</accession>
<evidence type="ECO:0000256" key="2">
    <source>
        <dbReference type="ARBA" id="ARBA00007456"/>
    </source>
</evidence>
<feature type="domain" description="Cupin type-1" evidence="18">
    <location>
        <begin position="376"/>
        <end position="525"/>
    </location>
</feature>
<evidence type="ECO:0000256" key="10">
    <source>
        <dbReference type="ARBA" id="ARBA00022759"/>
    </source>
</evidence>
<evidence type="ECO:0000256" key="17">
    <source>
        <dbReference type="PIRSR" id="PIRSR601929-3"/>
    </source>
</evidence>
<evidence type="ECO:0000256" key="16">
    <source>
        <dbReference type="PIRSR" id="PIRSR601929-2"/>
    </source>
</evidence>
<evidence type="ECO:0000256" key="7">
    <source>
        <dbReference type="ARBA" id="ARBA00022722"/>
    </source>
</evidence>
<dbReference type="SUPFAM" id="SSF56672">
    <property type="entry name" value="DNA/RNA polymerases"/>
    <property type="match status" value="1"/>
</dbReference>
<dbReference type="GO" id="GO:0003964">
    <property type="term" value="F:RNA-directed DNA polymerase activity"/>
    <property type="evidence" value="ECO:0007669"/>
    <property type="project" value="UniProtKB-KW"/>
</dbReference>
<dbReference type="InterPro" id="IPR014710">
    <property type="entry name" value="RmlC-like_jellyroll"/>
</dbReference>
<dbReference type="GO" id="GO:0030145">
    <property type="term" value="F:manganese ion binding"/>
    <property type="evidence" value="ECO:0007669"/>
    <property type="project" value="InterPro"/>
</dbReference>
<dbReference type="InterPro" id="IPR041373">
    <property type="entry name" value="RT_RNaseH"/>
</dbReference>
<dbReference type="AlphaFoldDB" id="A0A835D519"/>
<evidence type="ECO:0000256" key="1">
    <source>
        <dbReference type="ARBA" id="ARBA00004271"/>
    </source>
</evidence>
<evidence type="ECO:0000256" key="8">
    <source>
        <dbReference type="ARBA" id="ARBA00022723"/>
    </source>
</evidence>
<sequence>MGGVKHSDEVVEDAELDLDQCDQDASEDPEISIHALIRSAAPQTMRVQGMIKRQPCRKVMIKGMNEQSSQIINPSKGCKAIQSGASCALLYMFKRWRANKRKFVCGYGQISAPLTSLLKKDSFVWNEAVEATFEVLKRAMTTTPVLALSDFSKPFVIECDASREAIGAVLMQEKWPIAYLSRVLPNRRKGLAIYEKEMISILHAVTKWRPYLLGRRFQIWSDHKSIKYMDEQRVSTPTQHHWLSKLMGNDYEIVYKKGVENQVTDALSRYATNATLHAISMLVQKWVEDIIKEADDSTYISNHNNLILPLIKPNMRSNISSLLRLLILVLLLGFIKPDPEPLQDFCIADTTPQSFFLNGAPCINPTLVRTSHFTTSVLSKAGNTKANPFGFNVTLTNTQNMPGLNTQGLAMGRIDIAANGVVPPHSHPRASEVTICLKGTLLVGFVDTSNRLFTQQLRAGDSFVFPRGLIHFLYNLDSSPALAISGLNSQNPGAQLVALATFASKPSMPDDVLKKAFLINGQDVLRIRKNLGG</sequence>
<keyword evidence="13 17" id="KW-1015">Disulfide bond</keyword>
<comment type="similarity">
    <text evidence="2">Belongs to the germin family.</text>
</comment>
<evidence type="ECO:0000256" key="15">
    <source>
        <dbReference type="PIRSR" id="PIRSR601929-1"/>
    </source>
</evidence>
<evidence type="ECO:0000256" key="3">
    <source>
        <dbReference type="ARBA" id="ARBA00022523"/>
    </source>
</evidence>
<protein>
    <recommendedName>
        <fullName evidence="18">Cupin type-1 domain-containing protein</fullName>
    </recommendedName>
</protein>
<dbReference type="Gene3D" id="3.10.20.370">
    <property type="match status" value="1"/>
</dbReference>
<evidence type="ECO:0000256" key="13">
    <source>
        <dbReference type="ARBA" id="ARBA00023157"/>
    </source>
</evidence>
<dbReference type="InterPro" id="IPR001929">
    <property type="entry name" value="Germin"/>
</dbReference>
<dbReference type="Pfam" id="PF17917">
    <property type="entry name" value="RT_RNaseH"/>
    <property type="match status" value="1"/>
</dbReference>
<dbReference type="Gene3D" id="3.30.70.270">
    <property type="match status" value="1"/>
</dbReference>
<feature type="binding site" evidence="16">
    <location>
        <position position="425"/>
    </location>
    <ligand>
        <name>Mn(2+)</name>
        <dbReference type="ChEBI" id="CHEBI:29035"/>
    </ligand>
</feature>
<dbReference type="Pfam" id="PF00190">
    <property type="entry name" value="Cupin_1"/>
    <property type="match status" value="1"/>
</dbReference>
<keyword evidence="10" id="KW-0255">Endonuclease</keyword>
<evidence type="ECO:0000256" key="4">
    <source>
        <dbReference type="ARBA" id="ARBA00022525"/>
    </source>
</evidence>
<keyword evidence="9" id="KW-0732">Signal</keyword>
<dbReference type="OrthoDB" id="1921208at2759"/>
<comment type="subcellular location">
    <subcellularLocation>
        <location evidence="1">Secreted</location>
        <location evidence="1">Extracellular space</location>
        <location evidence="1">Apoplast</location>
    </subcellularLocation>
</comment>
<dbReference type="InterPro" id="IPR011051">
    <property type="entry name" value="RmlC_Cupin_sf"/>
</dbReference>
<evidence type="ECO:0000256" key="5">
    <source>
        <dbReference type="ARBA" id="ARBA00022679"/>
    </source>
</evidence>
<evidence type="ECO:0000256" key="11">
    <source>
        <dbReference type="ARBA" id="ARBA00022801"/>
    </source>
</evidence>
<keyword evidence="8 15" id="KW-0479">Metal-binding</keyword>
<dbReference type="SUPFAM" id="SSF51182">
    <property type="entry name" value="RmlC-like cupins"/>
    <property type="match status" value="1"/>
</dbReference>
<dbReference type="PANTHER" id="PTHR31238">
    <property type="entry name" value="GERMIN-LIKE PROTEIN SUBFAMILY 3 MEMBER 3"/>
    <property type="match status" value="1"/>
</dbReference>
<dbReference type="InterPro" id="IPR043128">
    <property type="entry name" value="Rev_trsase/Diguanyl_cyclase"/>
</dbReference>
<feature type="binding site" evidence="16">
    <location>
        <position position="432"/>
    </location>
    <ligand>
        <name>Mn(2+)</name>
        <dbReference type="ChEBI" id="CHEBI:29035"/>
    </ligand>
</feature>
<dbReference type="EMBL" id="JABCRI010000018">
    <property type="protein sequence ID" value="KAF8390331.1"/>
    <property type="molecule type" value="Genomic_DNA"/>
</dbReference>
<evidence type="ECO:0000256" key="12">
    <source>
        <dbReference type="ARBA" id="ARBA00022918"/>
    </source>
</evidence>
<keyword evidence="14 15" id="KW-0464">Manganese</keyword>
<dbReference type="CDD" id="cd09274">
    <property type="entry name" value="RNase_HI_RT_Ty3"/>
    <property type="match status" value="1"/>
</dbReference>
<dbReference type="InterPro" id="IPR019780">
    <property type="entry name" value="Germin_Mn-BS"/>
</dbReference>
<comment type="caution">
    <text evidence="19">The sequence shown here is derived from an EMBL/GenBank/DDBJ whole genome shotgun (WGS) entry which is preliminary data.</text>
</comment>